<sequence length="207" mass="22441">MASDDSLPTLKLLLIGPSGAGKSALLTRYCDDEFEPDSSTATIGIDFKIKVLNVRGKPYRLTLFDTAGQERFRTLSTSFYRGAHGVLLVYDISTRASFLGMEKWFAEAEANTVEGVALYLVGAKLDKAEHNREVTPEEGRALAEAHGALFCEVSAKSRENVRRPFVEIVDHIVEDPALIHAAKTGRAAGSVTLDSNSEGGYLPNCSC</sequence>
<evidence type="ECO:0000313" key="10">
    <source>
        <dbReference type="Proteomes" id="UP001321749"/>
    </source>
</evidence>
<dbReference type="InterPro" id="IPR001806">
    <property type="entry name" value="Small_GTPase"/>
</dbReference>
<dbReference type="SMART" id="SM00174">
    <property type="entry name" value="RHO"/>
    <property type="match status" value="1"/>
</dbReference>
<dbReference type="FunFam" id="3.40.50.300:FF:001312">
    <property type="entry name" value="Ras-related protein Rab-18"/>
    <property type="match status" value="1"/>
</dbReference>
<dbReference type="InterPro" id="IPR005225">
    <property type="entry name" value="Small_GTP-bd"/>
</dbReference>
<evidence type="ECO:0000256" key="8">
    <source>
        <dbReference type="ARBA" id="ARBA00023289"/>
    </source>
</evidence>
<keyword evidence="9" id="KW-0378">Hydrolase</keyword>
<protein>
    <submittedName>
        <fullName evidence="9">P-loop containing nucleoside triphosphate hydrolase protein</fullName>
    </submittedName>
</protein>
<keyword evidence="4" id="KW-0547">Nucleotide-binding</keyword>
<keyword evidence="3" id="KW-0488">Methylation</keyword>
<dbReference type="AlphaFoldDB" id="A0AAV9HCS4"/>
<keyword evidence="6" id="KW-0342">GTP-binding</keyword>
<comment type="similarity">
    <text evidence="1">Belongs to the small GTPase superfamily. Rab family.</text>
</comment>
<dbReference type="InterPro" id="IPR027417">
    <property type="entry name" value="P-loop_NTPase"/>
</dbReference>
<keyword evidence="5" id="KW-0653">Protein transport</keyword>
<reference evidence="9" key="1">
    <citation type="journal article" date="2023" name="Mol. Phylogenet. Evol.">
        <title>Genome-scale phylogeny and comparative genomics of the fungal order Sordariales.</title>
        <authorList>
            <person name="Hensen N."/>
            <person name="Bonometti L."/>
            <person name="Westerberg I."/>
            <person name="Brannstrom I.O."/>
            <person name="Guillou S."/>
            <person name="Cros-Aarteil S."/>
            <person name="Calhoun S."/>
            <person name="Haridas S."/>
            <person name="Kuo A."/>
            <person name="Mondo S."/>
            <person name="Pangilinan J."/>
            <person name="Riley R."/>
            <person name="LaButti K."/>
            <person name="Andreopoulos B."/>
            <person name="Lipzen A."/>
            <person name="Chen C."/>
            <person name="Yan M."/>
            <person name="Daum C."/>
            <person name="Ng V."/>
            <person name="Clum A."/>
            <person name="Steindorff A."/>
            <person name="Ohm R.A."/>
            <person name="Martin F."/>
            <person name="Silar P."/>
            <person name="Natvig D.O."/>
            <person name="Lalanne C."/>
            <person name="Gautier V."/>
            <person name="Ament-Velasquez S.L."/>
            <person name="Kruys A."/>
            <person name="Hutchinson M.I."/>
            <person name="Powell A.J."/>
            <person name="Barry K."/>
            <person name="Miller A.N."/>
            <person name="Grigoriev I.V."/>
            <person name="Debuchy R."/>
            <person name="Gladieux P."/>
            <person name="Hiltunen Thoren M."/>
            <person name="Johannesson H."/>
        </authorList>
    </citation>
    <scope>NUCLEOTIDE SEQUENCE</scope>
    <source>
        <strain evidence="9">PSN324</strain>
    </source>
</reference>
<keyword evidence="7" id="KW-0449">Lipoprotein</keyword>
<dbReference type="CDD" id="cd00154">
    <property type="entry name" value="Rab"/>
    <property type="match status" value="1"/>
</dbReference>
<dbReference type="PROSITE" id="PS51419">
    <property type="entry name" value="RAB"/>
    <property type="match status" value="1"/>
</dbReference>
<evidence type="ECO:0000313" key="9">
    <source>
        <dbReference type="EMBL" id="KAK4458839.1"/>
    </source>
</evidence>
<evidence type="ECO:0000256" key="5">
    <source>
        <dbReference type="ARBA" id="ARBA00022927"/>
    </source>
</evidence>
<dbReference type="Gene3D" id="3.40.50.300">
    <property type="entry name" value="P-loop containing nucleotide triphosphate hydrolases"/>
    <property type="match status" value="1"/>
</dbReference>
<evidence type="ECO:0000256" key="1">
    <source>
        <dbReference type="ARBA" id="ARBA00006270"/>
    </source>
</evidence>
<dbReference type="PROSITE" id="PS51421">
    <property type="entry name" value="RAS"/>
    <property type="match status" value="1"/>
</dbReference>
<name>A0AAV9HCS4_9PEZI</name>
<dbReference type="Proteomes" id="UP001321749">
    <property type="component" value="Unassembled WGS sequence"/>
</dbReference>
<evidence type="ECO:0000256" key="7">
    <source>
        <dbReference type="ARBA" id="ARBA00023288"/>
    </source>
</evidence>
<evidence type="ECO:0000256" key="6">
    <source>
        <dbReference type="ARBA" id="ARBA00023134"/>
    </source>
</evidence>
<evidence type="ECO:0000256" key="3">
    <source>
        <dbReference type="ARBA" id="ARBA00022481"/>
    </source>
</evidence>
<dbReference type="Pfam" id="PF00071">
    <property type="entry name" value="Ras"/>
    <property type="match status" value="1"/>
</dbReference>
<dbReference type="PANTHER" id="PTHR47977">
    <property type="entry name" value="RAS-RELATED PROTEIN RAB"/>
    <property type="match status" value="1"/>
</dbReference>
<dbReference type="GO" id="GO:0003924">
    <property type="term" value="F:GTPase activity"/>
    <property type="evidence" value="ECO:0007669"/>
    <property type="project" value="InterPro"/>
</dbReference>
<dbReference type="NCBIfam" id="TIGR00231">
    <property type="entry name" value="small_GTP"/>
    <property type="match status" value="1"/>
</dbReference>
<keyword evidence="10" id="KW-1185">Reference proteome</keyword>
<keyword evidence="2" id="KW-0813">Transport</keyword>
<accession>A0AAV9HCS4</accession>
<dbReference type="InterPro" id="IPR050227">
    <property type="entry name" value="Rab"/>
</dbReference>
<dbReference type="SMART" id="SM00176">
    <property type="entry name" value="RAN"/>
    <property type="match status" value="1"/>
</dbReference>
<dbReference type="GO" id="GO:0015031">
    <property type="term" value="P:protein transport"/>
    <property type="evidence" value="ECO:0007669"/>
    <property type="project" value="UniProtKB-KW"/>
</dbReference>
<reference evidence="9" key="2">
    <citation type="submission" date="2023-06" db="EMBL/GenBank/DDBJ databases">
        <authorList>
            <consortium name="Lawrence Berkeley National Laboratory"/>
            <person name="Mondo S.J."/>
            <person name="Hensen N."/>
            <person name="Bonometti L."/>
            <person name="Westerberg I."/>
            <person name="Brannstrom I.O."/>
            <person name="Guillou S."/>
            <person name="Cros-Aarteil S."/>
            <person name="Calhoun S."/>
            <person name="Haridas S."/>
            <person name="Kuo A."/>
            <person name="Pangilinan J."/>
            <person name="Riley R."/>
            <person name="Labutti K."/>
            <person name="Andreopoulos B."/>
            <person name="Lipzen A."/>
            <person name="Chen C."/>
            <person name="Yanf M."/>
            <person name="Daum C."/>
            <person name="Ng V."/>
            <person name="Clum A."/>
            <person name="Steindorff A."/>
            <person name="Ohm R."/>
            <person name="Martin F."/>
            <person name="Silar P."/>
            <person name="Natvig D."/>
            <person name="Lalanne C."/>
            <person name="Gautier V."/>
            <person name="Ament-Velasquez S.L."/>
            <person name="Kruys A."/>
            <person name="Hutchinson M.I."/>
            <person name="Powell A.J."/>
            <person name="Barry K."/>
            <person name="Miller A.N."/>
            <person name="Grigoriev I.V."/>
            <person name="Debuchy R."/>
            <person name="Gladieux P."/>
            <person name="Thoren M.H."/>
            <person name="Johannesson H."/>
        </authorList>
    </citation>
    <scope>NUCLEOTIDE SEQUENCE</scope>
    <source>
        <strain evidence="9">PSN324</strain>
    </source>
</reference>
<gene>
    <name evidence="9" type="ORF">QBC42DRAFT_16663</name>
</gene>
<evidence type="ECO:0000256" key="4">
    <source>
        <dbReference type="ARBA" id="ARBA00022741"/>
    </source>
</evidence>
<comment type="caution">
    <text evidence="9">The sequence shown here is derived from an EMBL/GenBank/DDBJ whole genome shotgun (WGS) entry which is preliminary data.</text>
</comment>
<dbReference type="PRINTS" id="PR00449">
    <property type="entry name" value="RASTRNSFRMNG"/>
</dbReference>
<dbReference type="SUPFAM" id="SSF52540">
    <property type="entry name" value="P-loop containing nucleoside triphosphate hydrolases"/>
    <property type="match status" value="1"/>
</dbReference>
<dbReference type="EMBL" id="MU865054">
    <property type="protein sequence ID" value="KAK4458839.1"/>
    <property type="molecule type" value="Genomic_DNA"/>
</dbReference>
<dbReference type="SMART" id="SM00175">
    <property type="entry name" value="RAB"/>
    <property type="match status" value="1"/>
</dbReference>
<organism evidence="9 10">
    <name type="scientific">Cladorrhinum samala</name>
    <dbReference type="NCBI Taxonomy" id="585594"/>
    <lineage>
        <taxon>Eukaryota</taxon>
        <taxon>Fungi</taxon>
        <taxon>Dikarya</taxon>
        <taxon>Ascomycota</taxon>
        <taxon>Pezizomycotina</taxon>
        <taxon>Sordariomycetes</taxon>
        <taxon>Sordariomycetidae</taxon>
        <taxon>Sordariales</taxon>
        <taxon>Podosporaceae</taxon>
        <taxon>Cladorrhinum</taxon>
    </lineage>
</organism>
<evidence type="ECO:0000256" key="2">
    <source>
        <dbReference type="ARBA" id="ARBA00022448"/>
    </source>
</evidence>
<dbReference type="SMART" id="SM00173">
    <property type="entry name" value="RAS"/>
    <property type="match status" value="1"/>
</dbReference>
<dbReference type="GO" id="GO:0005525">
    <property type="term" value="F:GTP binding"/>
    <property type="evidence" value="ECO:0007669"/>
    <property type="project" value="UniProtKB-KW"/>
</dbReference>
<proteinExistence type="inferred from homology"/>
<keyword evidence="8" id="KW-0636">Prenylation</keyword>